<reference evidence="1" key="2">
    <citation type="submission" date="2013-05" db="EMBL/GenBank/DDBJ databases">
        <authorList>
            <person name="Carter J.-M."/>
            <person name="Baker S.C."/>
            <person name="Pink R."/>
            <person name="Carter D.R.F."/>
            <person name="Collins A."/>
            <person name="Tomlin J."/>
            <person name="Gibbs M."/>
            <person name="Breuker C.J."/>
        </authorList>
    </citation>
    <scope>NUCLEOTIDE SEQUENCE</scope>
    <source>
        <tissue evidence="1">Ovary</tissue>
    </source>
</reference>
<dbReference type="AlphaFoldDB" id="S4PJJ4"/>
<accession>S4PJJ4</accession>
<reference evidence="1" key="1">
    <citation type="journal article" date="2013" name="BMC Genomics">
        <title>Unscrambling butterfly oogenesis.</title>
        <authorList>
            <person name="Carter J.M."/>
            <person name="Baker S.C."/>
            <person name="Pink R."/>
            <person name="Carter D.R."/>
            <person name="Collins A."/>
            <person name="Tomlin J."/>
            <person name="Gibbs M."/>
            <person name="Breuker C.J."/>
        </authorList>
    </citation>
    <scope>NUCLEOTIDE SEQUENCE</scope>
    <source>
        <tissue evidence="1">Ovary</tissue>
    </source>
</reference>
<organism evidence="1">
    <name type="scientific">Pararge aegeria</name>
    <name type="common">speckled wood butterfly</name>
    <dbReference type="NCBI Taxonomy" id="116150"/>
    <lineage>
        <taxon>Eukaryota</taxon>
        <taxon>Metazoa</taxon>
        <taxon>Ecdysozoa</taxon>
        <taxon>Arthropoda</taxon>
        <taxon>Hexapoda</taxon>
        <taxon>Insecta</taxon>
        <taxon>Pterygota</taxon>
        <taxon>Neoptera</taxon>
        <taxon>Endopterygota</taxon>
        <taxon>Lepidoptera</taxon>
        <taxon>Glossata</taxon>
        <taxon>Ditrysia</taxon>
        <taxon>Papilionoidea</taxon>
        <taxon>Nymphalidae</taxon>
        <taxon>Satyrinae</taxon>
        <taxon>Satyrini</taxon>
        <taxon>Parargina</taxon>
        <taxon>Pararge</taxon>
    </lineage>
</organism>
<protein>
    <submittedName>
        <fullName evidence="1">Uncharacterized protein</fullName>
    </submittedName>
</protein>
<sequence length="77" mass="8944">MQAITVPNFVKVSSVDKLEECEMVTQTDKYLRISMDMKDFYRMIKPMHQSKSSKTSENCPSPLIACDPFYNASFFTY</sequence>
<proteinExistence type="predicted"/>
<dbReference type="EMBL" id="GAIX01001411">
    <property type="protein sequence ID" value="JAA91149.1"/>
    <property type="molecule type" value="Transcribed_RNA"/>
</dbReference>
<evidence type="ECO:0000313" key="1">
    <source>
        <dbReference type="EMBL" id="JAA91149.1"/>
    </source>
</evidence>
<name>S4PJJ4_9NEOP</name>